<dbReference type="Gene3D" id="1.10.260.40">
    <property type="entry name" value="lambda repressor-like DNA-binding domains"/>
    <property type="match status" value="1"/>
</dbReference>
<sequence length="181" mass="21197">MYRNARNSSGKSRAKAAEELYISERTLAKIESGEVTPAPEIAERMNEVYEVRHLSMWYCKEECPIGQKYCYEILDNVDLSPMAIFAKYRQEAKEAHEALDQLTELMLNKKDKNDCSQTELDEIRRCGHELLDLEHVIETFKLRLWDFLDVQQLIYEHNEKCQERGYVKKENNRTAATVSAI</sequence>
<dbReference type="Proteomes" id="UP000198718">
    <property type="component" value="Unassembled WGS sequence"/>
</dbReference>
<evidence type="ECO:0000313" key="4">
    <source>
        <dbReference type="Proteomes" id="UP000198718"/>
    </source>
</evidence>
<dbReference type="SMART" id="SM00530">
    <property type="entry name" value="HTH_XRE"/>
    <property type="match status" value="1"/>
</dbReference>
<keyword evidence="1" id="KW-0175">Coiled coil</keyword>
<dbReference type="CDD" id="cd00093">
    <property type="entry name" value="HTH_XRE"/>
    <property type="match status" value="1"/>
</dbReference>
<name>A0A1G9I2M6_9FIRM</name>
<dbReference type="STRING" id="393762.SAMN05660472_02780"/>
<reference evidence="3 4" key="1">
    <citation type="submission" date="2016-10" db="EMBL/GenBank/DDBJ databases">
        <authorList>
            <person name="de Groot N.N."/>
        </authorList>
    </citation>
    <scope>NUCLEOTIDE SEQUENCE [LARGE SCALE GENOMIC DNA]</scope>
    <source>
        <strain evidence="3 4">DSM 18346</strain>
    </source>
</reference>
<gene>
    <name evidence="3" type="ORF">SAMN05660472_02780</name>
</gene>
<accession>A0A1G9I2M6</accession>
<keyword evidence="4" id="KW-1185">Reference proteome</keyword>
<protein>
    <submittedName>
        <fullName evidence="3">Helix-turn-helix</fullName>
    </submittedName>
</protein>
<dbReference type="InterPro" id="IPR010982">
    <property type="entry name" value="Lambda_DNA-bd_dom_sf"/>
</dbReference>
<dbReference type="GO" id="GO:0003677">
    <property type="term" value="F:DNA binding"/>
    <property type="evidence" value="ECO:0007669"/>
    <property type="project" value="InterPro"/>
</dbReference>
<proteinExistence type="predicted"/>
<dbReference type="InterPro" id="IPR001387">
    <property type="entry name" value="Cro/C1-type_HTH"/>
</dbReference>
<evidence type="ECO:0000313" key="3">
    <source>
        <dbReference type="EMBL" id="SDL19490.1"/>
    </source>
</evidence>
<dbReference type="AlphaFoldDB" id="A0A1G9I2M6"/>
<dbReference type="SUPFAM" id="SSF47413">
    <property type="entry name" value="lambda repressor-like DNA-binding domains"/>
    <property type="match status" value="1"/>
</dbReference>
<feature type="coiled-coil region" evidence="1">
    <location>
        <begin position="85"/>
        <end position="112"/>
    </location>
</feature>
<evidence type="ECO:0000259" key="2">
    <source>
        <dbReference type="PROSITE" id="PS50943"/>
    </source>
</evidence>
<dbReference type="OrthoDB" id="1685177at2"/>
<evidence type="ECO:0000256" key="1">
    <source>
        <dbReference type="SAM" id="Coils"/>
    </source>
</evidence>
<dbReference type="PROSITE" id="PS50943">
    <property type="entry name" value="HTH_CROC1"/>
    <property type="match status" value="1"/>
</dbReference>
<organism evidence="3 4">
    <name type="scientific">Natronincola ferrireducens</name>
    <dbReference type="NCBI Taxonomy" id="393762"/>
    <lineage>
        <taxon>Bacteria</taxon>
        <taxon>Bacillati</taxon>
        <taxon>Bacillota</taxon>
        <taxon>Clostridia</taxon>
        <taxon>Peptostreptococcales</taxon>
        <taxon>Natronincolaceae</taxon>
        <taxon>Natronincola</taxon>
    </lineage>
</organism>
<dbReference type="RefSeq" id="WP_090554697.1">
    <property type="nucleotide sequence ID" value="NZ_FNFP01000010.1"/>
</dbReference>
<dbReference type="Pfam" id="PF01381">
    <property type="entry name" value="HTH_3"/>
    <property type="match status" value="1"/>
</dbReference>
<feature type="domain" description="HTH cro/C1-type" evidence="2">
    <location>
        <begin position="3"/>
        <end position="57"/>
    </location>
</feature>
<dbReference type="EMBL" id="FNFP01000010">
    <property type="protein sequence ID" value="SDL19490.1"/>
    <property type="molecule type" value="Genomic_DNA"/>
</dbReference>